<keyword evidence="2" id="KW-0813">Transport</keyword>
<evidence type="ECO:0000256" key="4">
    <source>
        <dbReference type="SAM" id="Phobius"/>
    </source>
</evidence>
<accession>A0AAV2YW34</accession>
<keyword evidence="6" id="KW-1185">Reference proteome</keyword>
<feature type="transmembrane region" description="Helical" evidence="4">
    <location>
        <begin position="449"/>
        <end position="473"/>
    </location>
</feature>
<evidence type="ECO:0000313" key="5">
    <source>
        <dbReference type="EMBL" id="DAZ97618.1"/>
    </source>
</evidence>
<evidence type="ECO:0000256" key="3">
    <source>
        <dbReference type="SAM" id="MobiDB-lite"/>
    </source>
</evidence>
<feature type="transmembrane region" description="Helical" evidence="4">
    <location>
        <begin position="189"/>
        <end position="214"/>
    </location>
</feature>
<dbReference type="PANTHER" id="PTHR43298">
    <property type="entry name" value="MULTIDRUG RESISTANCE PROTEIN NORM-RELATED"/>
    <property type="match status" value="1"/>
</dbReference>
<feature type="transmembrane region" description="Helical" evidence="4">
    <location>
        <begin position="220"/>
        <end position="240"/>
    </location>
</feature>
<keyword evidence="4" id="KW-1133">Transmembrane helix</keyword>
<gene>
    <name evidence="5" type="ORF">N0F65_002237</name>
</gene>
<reference evidence="5" key="2">
    <citation type="journal article" date="2023" name="Microbiol Resour">
        <title>Decontamination and Annotation of the Draft Genome Sequence of the Oomycete Lagenidium giganteum ARSEF 373.</title>
        <authorList>
            <person name="Morgan W.R."/>
            <person name="Tartar A."/>
        </authorList>
    </citation>
    <scope>NUCLEOTIDE SEQUENCE</scope>
    <source>
        <strain evidence="5">ARSEF 373</strain>
    </source>
</reference>
<evidence type="ECO:0000256" key="1">
    <source>
        <dbReference type="ARBA" id="ARBA00010199"/>
    </source>
</evidence>
<dbReference type="InterPro" id="IPR050222">
    <property type="entry name" value="MATE_MdtK"/>
</dbReference>
<feature type="transmembrane region" description="Helical" evidence="4">
    <location>
        <begin position="390"/>
        <end position="409"/>
    </location>
</feature>
<protein>
    <recommendedName>
        <fullName evidence="7">MATE efflux family protein</fullName>
    </recommendedName>
</protein>
<dbReference type="AlphaFoldDB" id="A0AAV2YW34"/>
<feature type="transmembrane region" description="Helical" evidence="4">
    <location>
        <begin position="421"/>
        <end position="443"/>
    </location>
</feature>
<sequence>MLRNRLSILIELGWDAIPSHSPSRLVGSSRSSKMPKLAHEFRALLRLAVPSMMSTYCFFGISVTELSVMGHLGVDQLAAVAYSQMSMDFSTLVFMQGFNAGTNSLCSQAFGAKNYRLLGEYAQMTLFAQTVMCVPLALLWWNLGDILALAGVADAVATYARTYCRLSIIWLWPRSMFQVLSIYYQSQQIVVPTACINVMTVGVNLVLATGLTYGKFGLPALGFIGCPIGTSVALFLRLAVYHGYMNVYKCYHHRTIPKWRWNFLNKDLFVRLASVGVPLALGNMFENAQLQTMALFSATIGKVQLGTHNSMMELFFFATSPIYGLINASVTRMGSHLGAGKMVPAIVVAKLAGICIGTLSVTNGLIMVFFKHDLGKIFSNDPLVVDNFAQIASLGGIAYCVLAFFYYSMAVLQAQARSTPVMVAFTAGAWLVGVPSAYFLGIAREPKDFFLIWVGMLCGYVVTASIGFYAAFFNTDWEEETHKAVERSRKKKSQQQEYDALLPK</sequence>
<evidence type="ECO:0008006" key="7">
    <source>
        <dbReference type="Google" id="ProtNLM"/>
    </source>
</evidence>
<dbReference type="GO" id="GO:0015297">
    <property type="term" value="F:antiporter activity"/>
    <property type="evidence" value="ECO:0007669"/>
    <property type="project" value="InterPro"/>
</dbReference>
<dbReference type="Pfam" id="PF01554">
    <property type="entry name" value="MatE"/>
    <property type="match status" value="2"/>
</dbReference>
<evidence type="ECO:0000256" key="2">
    <source>
        <dbReference type="ARBA" id="ARBA00022448"/>
    </source>
</evidence>
<dbReference type="EMBL" id="DAKRPA010000130">
    <property type="protein sequence ID" value="DAZ97618.1"/>
    <property type="molecule type" value="Genomic_DNA"/>
</dbReference>
<reference evidence="5" key="1">
    <citation type="submission" date="2022-11" db="EMBL/GenBank/DDBJ databases">
        <authorList>
            <person name="Morgan W.R."/>
            <person name="Tartar A."/>
        </authorList>
    </citation>
    <scope>NUCLEOTIDE SEQUENCE</scope>
    <source>
        <strain evidence="5">ARSEF 373</strain>
    </source>
</reference>
<keyword evidence="4" id="KW-0472">Membrane</keyword>
<feature type="transmembrane region" description="Helical" evidence="4">
    <location>
        <begin position="268"/>
        <end position="285"/>
    </location>
</feature>
<name>A0AAV2YW34_9STRA</name>
<evidence type="ECO:0000313" key="6">
    <source>
        <dbReference type="Proteomes" id="UP001146120"/>
    </source>
</evidence>
<feature type="transmembrane region" description="Helical" evidence="4">
    <location>
        <begin position="305"/>
        <end position="326"/>
    </location>
</feature>
<feature type="transmembrane region" description="Helical" evidence="4">
    <location>
        <begin position="347"/>
        <end position="370"/>
    </location>
</feature>
<dbReference type="PANTHER" id="PTHR43298:SF2">
    <property type="entry name" value="FMN_FAD EXPORTER YEEO-RELATED"/>
    <property type="match status" value="1"/>
</dbReference>
<feature type="transmembrane region" description="Helical" evidence="4">
    <location>
        <begin position="43"/>
        <end position="61"/>
    </location>
</feature>
<comment type="similarity">
    <text evidence="1">Belongs to the multi antimicrobial extrusion (MATE) (TC 2.A.66.1) family.</text>
</comment>
<dbReference type="GO" id="GO:0005886">
    <property type="term" value="C:plasma membrane"/>
    <property type="evidence" value="ECO:0007669"/>
    <property type="project" value="TreeGrafter"/>
</dbReference>
<feature type="region of interest" description="Disordered" evidence="3">
    <location>
        <begin position="485"/>
        <end position="504"/>
    </location>
</feature>
<comment type="caution">
    <text evidence="5">The sequence shown here is derived from an EMBL/GenBank/DDBJ whole genome shotgun (WGS) entry which is preliminary data.</text>
</comment>
<dbReference type="InterPro" id="IPR002528">
    <property type="entry name" value="MATE_fam"/>
</dbReference>
<dbReference type="Proteomes" id="UP001146120">
    <property type="component" value="Unassembled WGS sequence"/>
</dbReference>
<feature type="transmembrane region" description="Helical" evidence="4">
    <location>
        <begin position="121"/>
        <end position="141"/>
    </location>
</feature>
<keyword evidence="4" id="KW-0812">Transmembrane</keyword>
<organism evidence="5 6">
    <name type="scientific">Lagenidium giganteum</name>
    <dbReference type="NCBI Taxonomy" id="4803"/>
    <lineage>
        <taxon>Eukaryota</taxon>
        <taxon>Sar</taxon>
        <taxon>Stramenopiles</taxon>
        <taxon>Oomycota</taxon>
        <taxon>Peronosporomycetes</taxon>
        <taxon>Pythiales</taxon>
        <taxon>Pythiaceae</taxon>
    </lineage>
</organism>
<proteinExistence type="inferred from homology"/>
<dbReference type="GO" id="GO:0042910">
    <property type="term" value="F:xenobiotic transmembrane transporter activity"/>
    <property type="evidence" value="ECO:0007669"/>
    <property type="project" value="InterPro"/>
</dbReference>